<dbReference type="GO" id="GO:0004357">
    <property type="term" value="F:glutamate-cysteine ligase activity"/>
    <property type="evidence" value="ECO:0007669"/>
    <property type="project" value="UniProtKB-EC"/>
</dbReference>
<evidence type="ECO:0000256" key="4">
    <source>
        <dbReference type="ARBA" id="ARBA00048819"/>
    </source>
</evidence>
<protein>
    <recommendedName>
        <fullName evidence="5">Putative glutamate--cysteine ligase 2</fullName>
        <ecNumber evidence="5">6.3.2.2</ecNumber>
    </recommendedName>
    <alternativeName>
        <fullName evidence="5">Gamma-glutamylcysteine synthetase 2</fullName>
        <shortName evidence="5">GCS 2</shortName>
        <shortName evidence="5">Gamma-GCS 2</shortName>
    </alternativeName>
</protein>
<evidence type="ECO:0000256" key="3">
    <source>
        <dbReference type="ARBA" id="ARBA00022840"/>
    </source>
</evidence>
<dbReference type="PANTHER" id="PTHR36510:SF1">
    <property type="entry name" value="GLUTAMATE--CYSTEINE LIGASE 2-RELATED"/>
    <property type="match status" value="1"/>
</dbReference>
<evidence type="ECO:0000313" key="7">
    <source>
        <dbReference type="Proteomes" id="UP000642993"/>
    </source>
</evidence>
<sequence length="376" mass="41707">MELRFAGSPRPTLGVEWELALVDRHARDLADQAEKVFELLESQHGIMPGTRVHKEFLRNTVEIVTGICDTTAQAMTEISDTLAVLHTVGDQLGLDFFSAGTHPFAQWTDHMLTDKPQYREIINRSQYWGRQMLIWGVHVHVGVSDPARVFPILNALLMKYPHLLALSGSSPMWDGQDTGYASTRALLFQQLPTAGLPFQFETWQQFEQFTADQVTTGIIESVGGLHWDIRPNPALGTIEIRVCDGTPTLRELAALVALMHCLVVDLDERLTAGEQLPSMPPWLVQENKWRAARYGLDAEIITDDACTERLVTGEISRMLEQLAPVAKRLECSTELASVADIPRIGASYQRQRAAARAGGMTAVVDQLVGELRAGTV</sequence>
<keyword evidence="3 5" id="KW-0067">ATP-binding</keyword>
<accession>A0A927JDL1</accession>
<organism evidence="6 7">
    <name type="scientific">Lolliginicoccus lacisalsi</name>
    <dbReference type="NCBI Taxonomy" id="2742202"/>
    <lineage>
        <taxon>Bacteria</taxon>
        <taxon>Bacillati</taxon>
        <taxon>Actinomycetota</taxon>
        <taxon>Actinomycetes</taxon>
        <taxon>Mycobacteriales</taxon>
        <taxon>Hoyosellaceae</taxon>
        <taxon>Lolliginicoccus</taxon>
    </lineage>
</organism>
<dbReference type="GO" id="GO:0005524">
    <property type="term" value="F:ATP binding"/>
    <property type="evidence" value="ECO:0007669"/>
    <property type="project" value="UniProtKB-KW"/>
</dbReference>
<proteinExistence type="inferred from homology"/>
<keyword evidence="2 5" id="KW-0547">Nucleotide-binding</keyword>
<comment type="caution">
    <text evidence="6">The sequence shown here is derived from an EMBL/GenBank/DDBJ whole genome shotgun (WGS) entry which is preliminary data.</text>
</comment>
<dbReference type="EC" id="6.3.2.2" evidence="5"/>
<evidence type="ECO:0000313" key="6">
    <source>
        <dbReference type="EMBL" id="MBD8507383.1"/>
    </source>
</evidence>
<dbReference type="NCBIfam" id="NF010043">
    <property type="entry name" value="PRK13517.1-3"/>
    <property type="match status" value="1"/>
</dbReference>
<reference evidence="6" key="1">
    <citation type="submission" date="2020-09" db="EMBL/GenBank/DDBJ databases">
        <title>Hoyosella lacisalsi sp. nov., a halotolerant actinobacterium isolated from soil of Lake Gudzhirganskoe.</title>
        <authorList>
            <person name="Yang Q."/>
            <person name="Guo P.Y."/>
            <person name="Liu S.W."/>
            <person name="Li F.N."/>
            <person name="Sun C.H."/>
        </authorList>
    </citation>
    <scope>NUCLEOTIDE SEQUENCE</scope>
    <source>
        <strain evidence="6">G463</strain>
    </source>
</reference>
<dbReference type="HAMAP" id="MF_01609">
    <property type="entry name" value="Glu_cys_ligase_2"/>
    <property type="match status" value="1"/>
</dbReference>
<dbReference type="SUPFAM" id="SSF55931">
    <property type="entry name" value="Glutamine synthetase/guanido kinase"/>
    <property type="match status" value="1"/>
</dbReference>
<evidence type="ECO:0000256" key="2">
    <source>
        <dbReference type="ARBA" id="ARBA00022741"/>
    </source>
</evidence>
<dbReference type="InterPro" id="IPR014746">
    <property type="entry name" value="Gln_synth/guanido_kin_cat_dom"/>
</dbReference>
<evidence type="ECO:0000256" key="1">
    <source>
        <dbReference type="ARBA" id="ARBA00022598"/>
    </source>
</evidence>
<dbReference type="NCBIfam" id="NF010044">
    <property type="entry name" value="PRK13517.1-4"/>
    <property type="match status" value="1"/>
</dbReference>
<dbReference type="GO" id="GO:0042398">
    <property type="term" value="P:modified amino acid biosynthetic process"/>
    <property type="evidence" value="ECO:0007669"/>
    <property type="project" value="InterPro"/>
</dbReference>
<dbReference type="InterPro" id="IPR006336">
    <property type="entry name" value="GCS2"/>
</dbReference>
<dbReference type="PANTHER" id="PTHR36510">
    <property type="entry name" value="GLUTAMATE--CYSTEINE LIGASE 2-RELATED"/>
    <property type="match status" value="1"/>
</dbReference>
<dbReference type="Proteomes" id="UP000642993">
    <property type="component" value="Unassembled WGS sequence"/>
</dbReference>
<comment type="similarity">
    <text evidence="5">Belongs to the glutamate--cysteine ligase type 2 family. YbdK subfamily.</text>
</comment>
<dbReference type="NCBIfam" id="TIGR02050">
    <property type="entry name" value="gshA_cyan_rel"/>
    <property type="match status" value="1"/>
</dbReference>
<name>A0A927JDL1_9ACTN</name>
<comment type="function">
    <text evidence="5">ATP-dependent carboxylate-amine ligase which exhibits weak glutamate--cysteine ligase activity.</text>
</comment>
<keyword evidence="1 5" id="KW-0436">Ligase</keyword>
<gene>
    <name evidence="6" type="ORF">HT102_12915</name>
</gene>
<dbReference type="AlphaFoldDB" id="A0A927JDL1"/>
<dbReference type="Pfam" id="PF04107">
    <property type="entry name" value="GCS2"/>
    <property type="match status" value="1"/>
</dbReference>
<keyword evidence="7" id="KW-1185">Reference proteome</keyword>
<comment type="catalytic activity">
    <reaction evidence="4 5">
        <text>L-cysteine + L-glutamate + ATP = gamma-L-glutamyl-L-cysteine + ADP + phosphate + H(+)</text>
        <dbReference type="Rhea" id="RHEA:13285"/>
        <dbReference type="ChEBI" id="CHEBI:15378"/>
        <dbReference type="ChEBI" id="CHEBI:29985"/>
        <dbReference type="ChEBI" id="CHEBI:30616"/>
        <dbReference type="ChEBI" id="CHEBI:35235"/>
        <dbReference type="ChEBI" id="CHEBI:43474"/>
        <dbReference type="ChEBI" id="CHEBI:58173"/>
        <dbReference type="ChEBI" id="CHEBI:456216"/>
        <dbReference type="EC" id="6.3.2.2"/>
    </reaction>
</comment>
<dbReference type="InterPro" id="IPR011793">
    <property type="entry name" value="YbdK"/>
</dbReference>
<dbReference type="NCBIfam" id="NF010042">
    <property type="entry name" value="PRK13517.1-2"/>
    <property type="match status" value="1"/>
</dbReference>
<dbReference type="RefSeq" id="WP_192039851.1">
    <property type="nucleotide sequence ID" value="NZ_JACYWE010000008.1"/>
</dbReference>
<dbReference type="EMBL" id="JACYWE010000008">
    <property type="protein sequence ID" value="MBD8507383.1"/>
    <property type="molecule type" value="Genomic_DNA"/>
</dbReference>
<evidence type="ECO:0000256" key="5">
    <source>
        <dbReference type="HAMAP-Rule" id="MF_01609"/>
    </source>
</evidence>
<dbReference type="InterPro" id="IPR050141">
    <property type="entry name" value="GCL_type2/YbdK_subfam"/>
</dbReference>
<dbReference type="Gene3D" id="3.30.590.20">
    <property type="match status" value="1"/>
</dbReference>